<feature type="compositionally biased region" description="Polar residues" evidence="1">
    <location>
        <begin position="123"/>
        <end position="137"/>
    </location>
</feature>
<evidence type="ECO:0000256" key="1">
    <source>
        <dbReference type="SAM" id="MobiDB-lite"/>
    </source>
</evidence>
<proteinExistence type="predicted"/>
<gene>
    <name evidence="2" type="ORF">THAOC_37726</name>
</gene>
<feature type="compositionally biased region" description="Low complexity" evidence="1">
    <location>
        <begin position="56"/>
        <end position="68"/>
    </location>
</feature>
<accession>K0QYH5</accession>
<comment type="caution">
    <text evidence="2">The sequence shown here is derived from an EMBL/GenBank/DDBJ whole genome shotgun (WGS) entry which is preliminary data.</text>
</comment>
<sequence>MRTVLAPRLRPRSGFACPVASRRPSGERDDTFARPPVCLRRFLRTPCPTYGRFAPEASAEARAGARGSCQARSRARPQTPNTAPRGRPDHELITMATETAFPDDCTDMGTTGSPPRTSPPNNAPSQQATGDDSAAAT</sequence>
<feature type="non-terminal residue" evidence="2">
    <location>
        <position position="137"/>
    </location>
</feature>
<dbReference type="EMBL" id="AGNL01050622">
    <property type="protein sequence ID" value="EJK43795.1"/>
    <property type="molecule type" value="Genomic_DNA"/>
</dbReference>
<dbReference type="AlphaFoldDB" id="K0QYH5"/>
<name>K0QYH5_THAOC</name>
<dbReference type="Proteomes" id="UP000266841">
    <property type="component" value="Unassembled WGS sequence"/>
</dbReference>
<reference evidence="2 3" key="1">
    <citation type="journal article" date="2012" name="Genome Biol.">
        <title>Genome and low-iron response of an oceanic diatom adapted to chronic iron limitation.</title>
        <authorList>
            <person name="Lommer M."/>
            <person name="Specht M."/>
            <person name="Roy A.S."/>
            <person name="Kraemer L."/>
            <person name="Andreson R."/>
            <person name="Gutowska M.A."/>
            <person name="Wolf J."/>
            <person name="Bergner S.V."/>
            <person name="Schilhabel M.B."/>
            <person name="Klostermeier U.C."/>
            <person name="Beiko R.G."/>
            <person name="Rosenstiel P."/>
            <person name="Hippler M."/>
            <person name="Laroche J."/>
        </authorList>
    </citation>
    <scope>NUCLEOTIDE SEQUENCE [LARGE SCALE GENOMIC DNA]</scope>
    <source>
        <strain evidence="2 3">CCMP1005</strain>
    </source>
</reference>
<keyword evidence="3" id="KW-1185">Reference proteome</keyword>
<evidence type="ECO:0000313" key="3">
    <source>
        <dbReference type="Proteomes" id="UP000266841"/>
    </source>
</evidence>
<evidence type="ECO:0000313" key="2">
    <source>
        <dbReference type="EMBL" id="EJK43795.1"/>
    </source>
</evidence>
<protein>
    <submittedName>
        <fullName evidence="2">Uncharacterized protein</fullName>
    </submittedName>
</protein>
<feature type="region of interest" description="Disordered" evidence="1">
    <location>
        <begin position="49"/>
        <end position="137"/>
    </location>
</feature>
<organism evidence="2 3">
    <name type="scientific">Thalassiosira oceanica</name>
    <name type="common">Marine diatom</name>
    <dbReference type="NCBI Taxonomy" id="159749"/>
    <lineage>
        <taxon>Eukaryota</taxon>
        <taxon>Sar</taxon>
        <taxon>Stramenopiles</taxon>
        <taxon>Ochrophyta</taxon>
        <taxon>Bacillariophyta</taxon>
        <taxon>Coscinodiscophyceae</taxon>
        <taxon>Thalassiosirophycidae</taxon>
        <taxon>Thalassiosirales</taxon>
        <taxon>Thalassiosiraceae</taxon>
        <taxon>Thalassiosira</taxon>
    </lineage>
</organism>